<comment type="caution">
    <text evidence="1">The sequence shown here is derived from an EMBL/GenBank/DDBJ whole genome shotgun (WGS) entry which is preliminary data.</text>
</comment>
<evidence type="ECO:0000313" key="1">
    <source>
        <dbReference type="EMBL" id="MCV5626152.1"/>
    </source>
</evidence>
<evidence type="ECO:0000313" key="2">
    <source>
        <dbReference type="Proteomes" id="UP001208624"/>
    </source>
</evidence>
<dbReference type="AlphaFoldDB" id="A0AAP3A6P5"/>
<gene>
    <name evidence="1" type="ORF">OFN31_31470</name>
</gene>
<dbReference type="EMBL" id="JAOVKC010001241">
    <property type="protein sequence ID" value="MCV5626152.1"/>
    <property type="molecule type" value="Genomic_DNA"/>
</dbReference>
<accession>A0AAP3A6P5</accession>
<protein>
    <submittedName>
        <fullName evidence="1">Uncharacterized protein</fullName>
    </submittedName>
</protein>
<name>A0AAP3A6P5_ECOLX</name>
<dbReference type="Proteomes" id="UP001208624">
    <property type="component" value="Unassembled WGS sequence"/>
</dbReference>
<feature type="non-terminal residue" evidence="1">
    <location>
        <position position="1"/>
    </location>
</feature>
<sequence>NKLISTYAPFDIAHINIGRIVVSSKANYESLASIMPRNEQETDAVVDPVIAEMNARLEAEFAAENEHTTQGD</sequence>
<organism evidence="1 2">
    <name type="scientific">Escherichia coli</name>
    <dbReference type="NCBI Taxonomy" id="562"/>
    <lineage>
        <taxon>Bacteria</taxon>
        <taxon>Pseudomonadati</taxon>
        <taxon>Pseudomonadota</taxon>
        <taxon>Gammaproteobacteria</taxon>
        <taxon>Enterobacterales</taxon>
        <taxon>Enterobacteriaceae</taxon>
        <taxon>Escherichia</taxon>
    </lineage>
</organism>
<proteinExistence type="predicted"/>
<reference evidence="1" key="1">
    <citation type="submission" date="2023-06" db="EMBL/GenBank/DDBJ databases">
        <title>Deciphering the underlying mechanisms mediating the transmission of blaNDM gene from human to animals in China.</title>
        <authorList>
            <person name="Chen K."/>
            <person name="Chen S."/>
        </authorList>
    </citation>
    <scope>NUCLEOTIDE SEQUENCE</scope>
    <source>
        <strain evidence="1">1199</strain>
    </source>
</reference>